<keyword evidence="3" id="KW-1003">Cell membrane</keyword>
<evidence type="ECO:0000259" key="9">
    <source>
        <dbReference type="Pfam" id="PF04290"/>
    </source>
</evidence>
<keyword evidence="12" id="KW-1185">Reference proteome</keyword>
<evidence type="ECO:0000256" key="2">
    <source>
        <dbReference type="ARBA" id="ARBA00022448"/>
    </source>
</evidence>
<feature type="transmembrane region" description="Helical" evidence="8">
    <location>
        <begin position="213"/>
        <end position="244"/>
    </location>
</feature>
<evidence type="ECO:0000313" key="11">
    <source>
        <dbReference type="EMBL" id="CEM60348.1"/>
    </source>
</evidence>
<evidence type="ECO:0000259" key="10">
    <source>
        <dbReference type="Pfam" id="PF06808"/>
    </source>
</evidence>
<comment type="subcellular location">
    <subcellularLocation>
        <location evidence="1">Cell inner membrane</location>
        <topology evidence="1">Multi-pass membrane protein</topology>
    </subcellularLocation>
</comment>
<reference evidence="12" key="1">
    <citation type="submission" date="2015-01" db="EMBL/GenBank/DDBJ databases">
        <authorList>
            <person name="Manzoor Shahid"/>
            <person name="Zubair Saima"/>
        </authorList>
    </citation>
    <scope>NUCLEOTIDE SEQUENCE [LARGE SCALE GENOMIC DNA]</scope>
    <source>
        <strain evidence="12">V1</strain>
    </source>
</reference>
<feature type="transmembrane region" description="Helical" evidence="8">
    <location>
        <begin position="570"/>
        <end position="591"/>
    </location>
</feature>
<accession>A0A0B7GPH8</accession>
<proteinExistence type="predicted"/>
<feature type="transmembrane region" description="Helical" evidence="8">
    <location>
        <begin position="170"/>
        <end position="193"/>
    </location>
</feature>
<dbReference type="NCBIfam" id="TIGR00786">
    <property type="entry name" value="dctM"/>
    <property type="match status" value="1"/>
</dbReference>
<name>A0A0B7GPH8_TREPH</name>
<dbReference type="GO" id="GO:0022857">
    <property type="term" value="F:transmembrane transporter activity"/>
    <property type="evidence" value="ECO:0007669"/>
    <property type="project" value="TreeGrafter"/>
</dbReference>
<dbReference type="InterPro" id="IPR055348">
    <property type="entry name" value="DctQ"/>
</dbReference>
<feature type="transmembrane region" description="Helical" evidence="8">
    <location>
        <begin position="7"/>
        <end position="30"/>
    </location>
</feature>
<keyword evidence="5 8" id="KW-0812">Transmembrane</keyword>
<evidence type="ECO:0000256" key="4">
    <source>
        <dbReference type="ARBA" id="ARBA00022519"/>
    </source>
</evidence>
<feature type="transmembrane region" description="Helical" evidence="8">
    <location>
        <begin position="524"/>
        <end position="550"/>
    </location>
</feature>
<feature type="transmembrane region" description="Helical" evidence="8">
    <location>
        <begin position="136"/>
        <end position="158"/>
    </location>
</feature>
<dbReference type="Pfam" id="PF06808">
    <property type="entry name" value="DctM"/>
    <property type="match status" value="1"/>
</dbReference>
<dbReference type="Proteomes" id="UP000042527">
    <property type="component" value="Unassembled WGS sequence"/>
</dbReference>
<feature type="transmembrane region" description="Helical" evidence="8">
    <location>
        <begin position="103"/>
        <end position="124"/>
    </location>
</feature>
<dbReference type="GeneID" id="57753612"/>
<keyword evidence="6 8" id="KW-1133">Transmembrane helix</keyword>
<dbReference type="InterPro" id="IPR004681">
    <property type="entry name" value="TRAP_DctM"/>
</dbReference>
<organism evidence="11 12">
    <name type="scientific">Treponema phagedenis</name>
    <dbReference type="NCBI Taxonomy" id="162"/>
    <lineage>
        <taxon>Bacteria</taxon>
        <taxon>Pseudomonadati</taxon>
        <taxon>Spirochaetota</taxon>
        <taxon>Spirochaetia</taxon>
        <taxon>Spirochaetales</taxon>
        <taxon>Treponemataceae</taxon>
        <taxon>Treponema</taxon>
    </lineage>
</organism>
<evidence type="ECO:0000256" key="8">
    <source>
        <dbReference type="SAM" id="Phobius"/>
    </source>
</evidence>
<feature type="transmembrane region" description="Helical" evidence="8">
    <location>
        <begin position="611"/>
        <end position="632"/>
    </location>
</feature>
<gene>
    <name evidence="11" type="ORF">TPHV1_10016</name>
</gene>
<evidence type="ECO:0000256" key="7">
    <source>
        <dbReference type="ARBA" id="ARBA00023136"/>
    </source>
</evidence>
<dbReference type="PANTHER" id="PTHR33362:SF3">
    <property type="entry name" value="SIALIC ACID TRAP TRANSPORTER PERMEASE PROTEIN SIAT"/>
    <property type="match status" value="1"/>
</dbReference>
<dbReference type="EMBL" id="CDNC01000001">
    <property type="protein sequence ID" value="CEM60348.1"/>
    <property type="molecule type" value="Genomic_DNA"/>
</dbReference>
<evidence type="ECO:0000256" key="6">
    <source>
        <dbReference type="ARBA" id="ARBA00022989"/>
    </source>
</evidence>
<evidence type="ECO:0000313" key="12">
    <source>
        <dbReference type="Proteomes" id="UP000042527"/>
    </source>
</evidence>
<feature type="domain" description="TRAP C4-dicarboxylate transport system permease DctM subunit" evidence="10">
    <location>
        <begin position="221"/>
        <end position="627"/>
    </location>
</feature>
<dbReference type="PANTHER" id="PTHR33362">
    <property type="entry name" value="SIALIC ACID TRAP TRANSPORTER PERMEASE PROTEIN SIAT-RELATED"/>
    <property type="match status" value="1"/>
</dbReference>
<sequence>MKLKLRQILNIIVLTLAGILTVLPLCFYLAGKIINIPFFSDSSNTSHTVFAEQIRLVILSSEGVLTHIVFIFVCFAGIITSADKKQLNIEVFVSKLSEKAQHIVGLAIDGLIITVLVSVFFAAWPNVFAVFDPADNLWGIPIRFIFITLPIMYIGILGIQIARTQKIIPIILGIAIGLFISTGSLASIIYNLFEADIGFLDSVFNYWKSFGSLLFWPLILILIASAFFGTPLYIVLLAIAYLATSVDGGYVDVVPLEGYKILTDTGGIAAIPLFTIAGFILAQGSAGKRLLELVKSSVGWLRGGVVIAAVVVAAFFTTFTGASGVTILALGSILSLILTGSGYDEENAEALITSSGAIGLLFPPSMAIIIFGATNIMKVNIFDLFKGALIPGILLSLSMIVLGIIKDKNKHRVPFSFQALLIAFKESIIELLLPILIIVGYFSGAFNLLQVAAFTVLFSFVMEVWIRKDFDVKKAASIILESVPIAGGVLVIVAAAKGLSFYLIDANVPDMLTGLVQTFVTSKYVFLLLLNILLLIVGCIMDLYSAIMVVSPLIMPIALNFDIHPVHTGVIFLMNLELGFLTPPVGMNLFISSYTFNKPVLQIAKKVLPFLGVQLIILLIVTYIPWFSTVLLQ</sequence>
<feature type="transmembrane region" description="Helical" evidence="8">
    <location>
        <begin position="265"/>
        <end position="285"/>
    </location>
</feature>
<feature type="transmembrane region" description="Helical" evidence="8">
    <location>
        <begin position="350"/>
        <end position="372"/>
    </location>
</feature>
<feature type="domain" description="Tripartite ATP-independent periplasmic transporters DctQ component" evidence="9">
    <location>
        <begin position="64"/>
        <end position="160"/>
    </location>
</feature>
<dbReference type="RefSeq" id="WP_024752479.1">
    <property type="nucleotide sequence ID" value="NZ_CDNC01000001.1"/>
</dbReference>
<feature type="transmembrane region" description="Helical" evidence="8">
    <location>
        <begin position="417"/>
        <end position="442"/>
    </location>
</feature>
<evidence type="ECO:0000256" key="5">
    <source>
        <dbReference type="ARBA" id="ARBA00022692"/>
    </source>
</evidence>
<keyword evidence="2" id="KW-0813">Transport</keyword>
<feature type="transmembrane region" description="Helical" evidence="8">
    <location>
        <begin position="305"/>
        <end position="338"/>
    </location>
</feature>
<feature type="transmembrane region" description="Helical" evidence="8">
    <location>
        <begin position="64"/>
        <end position="82"/>
    </location>
</feature>
<keyword evidence="4" id="KW-0997">Cell inner membrane</keyword>
<protein>
    <submittedName>
        <fullName evidence="11">TRAP transporter, DctM subunit</fullName>
    </submittedName>
</protein>
<feature type="transmembrane region" description="Helical" evidence="8">
    <location>
        <begin position="384"/>
        <end position="405"/>
    </location>
</feature>
<dbReference type="GO" id="GO:0005886">
    <property type="term" value="C:plasma membrane"/>
    <property type="evidence" value="ECO:0007669"/>
    <property type="project" value="UniProtKB-SubCell"/>
</dbReference>
<evidence type="ECO:0000256" key="3">
    <source>
        <dbReference type="ARBA" id="ARBA00022475"/>
    </source>
</evidence>
<evidence type="ECO:0000256" key="1">
    <source>
        <dbReference type="ARBA" id="ARBA00004429"/>
    </source>
</evidence>
<dbReference type="AlphaFoldDB" id="A0A0B7GPH8"/>
<dbReference type="InterPro" id="IPR010656">
    <property type="entry name" value="DctM"/>
</dbReference>
<feature type="transmembrane region" description="Helical" evidence="8">
    <location>
        <begin position="478"/>
        <end position="504"/>
    </location>
</feature>
<dbReference type="Pfam" id="PF04290">
    <property type="entry name" value="DctQ"/>
    <property type="match status" value="1"/>
</dbReference>
<keyword evidence="7 8" id="KW-0472">Membrane</keyword>